<reference evidence="1 2" key="1">
    <citation type="journal article" date="2014" name="PLoS Genet.">
        <title>Analysis of the Phlebiopsis gigantea genome, transcriptome and secretome provides insight into its pioneer colonization strategies of wood.</title>
        <authorList>
            <person name="Hori C."/>
            <person name="Ishida T."/>
            <person name="Igarashi K."/>
            <person name="Samejima M."/>
            <person name="Suzuki H."/>
            <person name="Master E."/>
            <person name="Ferreira P."/>
            <person name="Ruiz-Duenas F.J."/>
            <person name="Held B."/>
            <person name="Canessa P."/>
            <person name="Larrondo L.F."/>
            <person name="Schmoll M."/>
            <person name="Druzhinina I.S."/>
            <person name="Kubicek C.P."/>
            <person name="Gaskell J.A."/>
            <person name="Kersten P."/>
            <person name="St John F."/>
            <person name="Glasner J."/>
            <person name="Sabat G."/>
            <person name="Splinter BonDurant S."/>
            <person name="Syed K."/>
            <person name="Yadav J."/>
            <person name="Mgbeahuruike A.C."/>
            <person name="Kovalchuk A."/>
            <person name="Asiegbu F.O."/>
            <person name="Lackner G."/>
            <person name="Hoffmeister D."/>
            <person name="Rencoret J."/>
            <person name="Gutierrez A."/>
            <person name="Sun H."/>
            <person name="Lindquist E."/>
            <person name="Barry K."/>
            <person name="Riley R."/>
            <person name="Grigoriev I.V."/>
            <person name="Henrissat B."/>
            <person name="Kues U."/>
            <person name="Berka R.M."/>
            <person name="Martinez A.T."/>
            <person name="Covert S.F."/>
            <person name="Blanchette R.A."/>
            <person name="Cullen D."/>
        </authorList>
    </citation>
    <scope>NUCLEOTIDE SEQUENCE [LARGE SCALE GENOMIC DNA]</scope>
    <source>
        <strain evidence="1 2">11061_1 CR5-6</strain>
    </source>
</reference>
<dbReference type="OrthoDB" id="3357985at2759"/>
<protein>
    <recommendedName>
        <fullName evidence="3">BTB domain-containing protein</fullName>
    </recommendedName>
</protein>
<dbReference type="HOGENOM" id="CLU_052397_0_1_1"/>
<evidence type="ECO:0008006" key="3">
    <source>
        <dbReference type="Google" id="ProtNLM"/>
    </source>
</evidence>
<proteinExistence type="predicted"/>
<dbReference type="Proteomes" id="UP000053257">
    <property type="component" value="Unassembled WGS sequence"/>
</dbReference>
<dbReference type="Gene3D" id="3.30.710.10">
    <property type="entry name" value="Potassium Channel Kv1.1, Chain A"/>
    <property type="match status" value="1"/>
</dbReference>
<name>A0A0C3S1K4_PHLG1</name>
<evidence type="ECO:0000313" key="2">
    <source>
        <dbReference type="Proteomes" id="UP000053257"/>
    </source>
</evidence>
<dbReference type="STRING" id="745531.A0A0C3S1K4"/>
<sequence>MSSSDTPVTASPSPLFNEGDIVIRSCDGQDFLMYKVDLSRASPFFKTFPALATGARLQEEAQDAPLPVVALLEPASVLTTLLSLCTPKRDSNVHLELASVAHILEAAGKYGMEWQVALARERMRELAETEPIQVYALACRFRLRAEAAFAARRCLRLPMDTILACETEEQDFVTAVQFRRLLDYRDRCQRAVEAYLLSGRIYEACRSFESYDACTMQYYHGHGLGRGWQEAYVNLLLRVFRDCIWEGAVRLEDIVSVQMDLLHEICARCSAWGARMETLRERIASEIAQTISEARNPYLPLLCID</sequence>
<organism evidence="1 2">
    <name type="scientific">Phlebiopsis gigantea (strain 11061_1 CR5-6)</name>
    <name type="common">White-rot fungus</name>
    <name type="synonym">Peniophora gigantea</name>
    <dbReference type="NCBI Taxonomy" id="745531"/>
    <lineage>
        <taxon>Eukaryota</taxon>
        <taxon>Fungi</taxon>
        <taxon>Dikarya</taxon>
        <taxon>Basidiomycota</taxon>
        <taxon>Agaricomycotina</taxon>
        <taxon>Agaricomycetes</taxon>
        <taxon>Polyporales</taxon>
        <taxon>Phanerochaetaceae</taxon>
        <taxon>Phlebiopsis</taxon>
    </lineage>
</organism>
<dbReference type="EMBL" id="KN840809">
    <property type="protein sequence ID" value="KIP01360.1"/>
    <property type="molecule type" value="Genomic_DNA"/>
</dbReference>
<accession>A0A0C3S1K4</accession>
<dbReference type="InterPro" id="IPR011333">
    <property type="entry name" value="SKP1/BTB/POZ_sf"/>
</dbReference>
<gene>
    <name evidence="1" type="ORF">PHLGIDRAFT_123415</name>
</gene>
<evidence type="ECO:0000313" key="1">
    <source>
        <dbReference type="EMBL" id="KIP01360.1"/>
    </source>
</evidence>
<keyword evidence="2" id="KW-1185">Reference proteome</keyword>
<dbReference type="AlphaFoldDB" id="A0A0C3S1K4"/>